<dbReference type="InterPro" id="IPR001296">
    <property type="entry name" value="Glyco_trans_1"/>
</dbReference>
<evidence type="ECO:0000259" key="2">
    <source>
        <dbReference type="Pfam" id="PF13439"/>
    </source>
</evidence>
<dbReference type="Gene3D" id="3.40.50.2000">
    <property type="entry name" value="Glycogen Phosphorylase B"/>
    <property type="match status" value="2"/>
</dbReference>
<dbReference type="GO" id="GO:0016757">
    <property type="term" value="F:glycosyltransferase activity"/>
    <property type="evidence" value="ECO:0007669"/>
    <property type="project" value="InterPro"/>
</dbReference>
<name>A0A258FN91_9CAUL</name>
<dbReference type="CDD" id="cd03802">
    <property type="entry name" value="GT4_AviGT4-like"/>
    <property type="match status" value="1"/>
</dbReference>
<evidence type="ECO:0000259" key="1">
    <source>
        <dbReference type="Pfam" id="PF00534"/>
    </source>
</evidence>
<reference evidence="3 4" key="1">
    <citation type="submission" date="2017-03" db="EMBL/GenBank/DDBJ databases">
        <title>Lifting the veil on microbial sulfur biogeochemistry in mining wastewaters.</title>
        <authorList>
            <person name="Kantor R.S."/>
            <person name="Colenbrander Nelson T."/>
            <person name="Marshall S."/>
            <person name="Bennett D."/>
            <person name="Apte S."/>
            <person name="Camacho D."/>
            <person name="Thomas B.C."/>
            <person name="Warren L.A."/>
            <person name="Banfield J.F."/>
        </authorList>
    </citation>
    <scope>NUCLEOTIDE SEQUENCE [LARGE SCALE GENOMIC DNA]</scope>
    <source>
        <strain evidence="3">32-69-9</strain>
    </source>
</reference>
<dbReference type="Pfam" id="PF00534">
    <property type="entry name" value="Glycos_transf_1"/>
    <property type="match status" value="1"/>
</dbReference>
<dbReference type="SUPFAM" id="SSF53756">
    <property type="entry name" value="UDP-Glycosyltransferase/glycogen phosphorylase"/>
    <property type="match status" value="1"/>
</dbReference>
<feature type="domain" description="Glycosyl transferase family 1" evidence="1">
    <location>
        <begin position="169"/>
        <end position="306"/>
    </location>
</feature>
<evidence type="ECO:0000313" key="3">
    <source>
        <dbReference type="EMBL" id="OYX33945.1"/>
    </source>
</evidence>
<dbReference type="Pfam" id="PF13439">
    <property type="entry name" value="Glyco_transf_4"/>
    <property type="match status" value="1"/>
</dbReference>
<organism evidence="3 4">
    <name type="scientific">Brevundimonas subvibrioides</name>
    <dbReference type="NCBI Taxonomy" id="74313"/>
    <lineage>
        <taxon>Bacteria</taxon>
        <taxon>Pseudomonadati</taxon>
        <taxon>Pseudomonadota</taxon>
        <taxon>Alphaproteobacteria</taxon>
        <taxon>Caulobacterales</taxon>
        <taxon>Caulobacteraceae</taxon>
        <taxon>Brevundimonas</taxon>
    </lineage>
</organism>
<sequence>MKIAQVTPLYEAVPPKLYGGTERVVAHLTDALVDLGHEVTLFASAEARTRARLVPVRDQAIRLDPAPLKSDLAAHMTMLSEVLARADDFDVIHFHTDMIHFPFFERHASKTLTTLHGRLDMKDLPEVYERWPQFGLVSISDHQRRPLAFANWHATVHHGMPAEQYVFSPKSEGYLAFLGRISPEKRPDRAIEIATKLGKRLKIAAKVDAADKVYYETRIKPLIDGNPLIEFVGEIGGHQKSEFLGGADALLFPIDWPEPFGLVMIEAMACGTPVVAFRCGSTTEIIEDGATGFLVDTLEQAVAAADRAPMLDREAVRARFELRFSATAMARRYLDVYGDLLAKRPFAEPVLTDVVVPLHEDRSFAATA</sequence>
<dbReference type="PANTHER" id="PTHR12526:SF595">
    <property type="entry name" value="BLL5217 PROTEIN"/>
    <property type="match status" value="1"/>
</dbReference>
<gene>
    <name evidence="3" type="ORF">B7Z01_07225</name>
</gene>
<dbReference type="Proteomes" id="UP000215595">
    <property type="component" value="Unassembled WGS sequence"/>
</dbReference>
<proteinExistence type="predicted"/>
<dbReference type="EMBL" id="NCEB01000012">
    <property type="protein sequence ID" value="OYX33945.1"/>
    <property type="molecule type" value="Genomic_DNA"/>
</dbReference>
<evidence type="ECO:0000313" key="4">
    <source>
        <dbReference type="Proteomes" id="UP000215595"/>
    </source>
</evidence>
<dbReference type="PANTHER" id="PTHR12526">
    <property type="entry name" value="GLYCOSYLTRANSFERASE"/>
    <property type="match status" value="1"/>
</dbReference>
<dbReference type="AlphaFoldDB" id="A0A258FN91"/>
<comment type="caution">
    <text evidence="3">The sequence shown here is derived from an EMBL/GenBank/DDBJ whole genome shotgun (WGS) entry which is preliminary data.</text>
</comment>
<accession>A0A258FN91</accession>
<protein>
    <submittedName>
        <fullName evidence="3">Glycosyl transferase</fullName>
    </submittedName>
</protein>
<dbReference type="InterPro" id="IPR028098">
    <property type="entry name" value="Glyco_trans_4-like_N"/>
</dbReference>
<feature type="domain" description="Glycosyltransferase subfamily 4-like N-terminal" evidence="2">
    <location>
        <begin position="18"/>
        <end position="128"/>
    </location>
</feature>
<keyword evidence="3" id="KW-0808">Transferase</keyword>